<reference evidence="3 4" key="1">
    <citation type="submission" date="2016-11" db="EMBL/GenBank/DDBJ databases">
        <title>Gramella sp. LPB0144 isolated from marine environment.</title>
        <authorList>
            <person name="Kim E."/>
            <person name="Yi H."/>
        </authorList>
    </citation>
    <scope>NUCLEOTIDE SEQUENCE [LARGE SCALE GENOMIC DNA]</scope>
    <source>
        <strain evidence="3 4">LPB0144</strain>
    </source>
</reference>
<evidence type="ECO:0000256" key="2">
    <source>
        <dbReference type="SAM" id="SignalP"/>
    </source>
</evidence>
<evidence type="ECO:0000313" key="3">
    <source>
        <dbReference type="EMBL" id="APG61250.1"/>
    </source>
</evidence>
<evidence type="ECO:0000256" key="1">
    <source>
        <dbReference type="SAM" id="MobiDB-lite"/>
    </source>
</evidence>
<organism evidence="3 4">
    <name type="scientific">Christiangramia salexigens</name>
    <dbReference type="NCBI Taxonomy" id="1913577"/>
    <lineage>
        <taxon>Bacteria</taxon>
        <taxon>Pseudomonadati</taxon>
        <taxon>Bacteroidota</taxon>
        <taxon>Flavobacteriia</taxon>
        <taxon>Flavobacteriales</taxon>
        <taxon>Flavobacteriaceae</taxon>
        <taxon>Christiangramia</taxon>
    </lineage>
</organism>
<dbReference type="RefSeq" id="WP_072553940.1">
    <property type="nucleotide sequence ID" value="NZ_CP018153.1"/>
</dbReference>
<feature type="compositionally biased region" description="Low complexity" evidence="1">
    <location>
        <begin position="304"/>
        <end position="360"/>
    </location>
</feature>
<accession>A0A1L3J802</accession>
<dbReference type="PROSITE" id="PS51257">
    <property type="entry name" value="PROKAR_LIPOPROTEIN"/>
    <property type="match status" value="1"/>
</dbReference>
<feature type="compositionally biased region" description="Low complexity" evidence="1">
    <location>
        <begin position="280"/>
        <end position="294"/>
    </location>
</feature>
<name>A0A1L3J802_9FLAO</name>
<evidence type="ECO:0000313" key="4">
    <source>
        <dbReference type="Proteomes" id="UP000182510"/>
    </source>
</evidence>
<feature type="chain" id="PRO_5010337019" description="Vitellogenin II" evidence="2">
    <location>
        <begin position="25"/>
        <end position="366"/>
    </location>
</feature>
<gene>
    <name evidence="3" type="ORF">LPB144_12910</name>
</gene>
<dbReference type="KEGG" id="grl:LPB144_12910"/>
<sequence length="366" mass="42245">MKLYHIIRKKLGLLAIPALLISMASCSSYQYSGYEADGIYGESRPGIWEQEEPQNNQVKPNGNNTYYKNLFAQQSEMYGEILENDVFTDVESYSSNDGYDDYNEVGGDVAYVRGNAPWGQDPDSYTINIYNNGMYGGFYSPWRYGYAYNYFPFYDPWYYPSPWRGYGYGYAGSYWNFGFNFGFGWGGRPYGYGPYNTWYNNYFYGYRPYYYSHRHTDIVYNSGRRNSRVYYSDGENRRISSSDRNSSYSRSIRDIRNSGSSERTSRVRSSAVNSDNRQIYTRTNRRTQSTRSYNYGRDSRTRTSSPNYERSSRNSNRTYRSSPSRRSNTSTRPSSVRSSGSSSRSSGTTPSRSSGSSRSSRGGRGN</sequence>
<feature type="region of interest" description="Disordered" evidence="1">
    <location>
        <begin position="234"/>
        <end position="366"/>
    </location>
</feature>
<protein>
    <recommendedName>
        <fullName evidence="5">Vitellogenin II</fullName>
    </recommendedName>
</protein>
<feature type="compositionally biased region" description="Polar residues" evidence="1">
    <location>
        <begin position="259"/>
        <end position="279"/>
    </location>
</feature>
<dbReference type="EMBL" id="CP018153">
    <property type="protein sequence ID" value="APG61250.1"/>
    <property type="molecule type" value="Genomic_DNA"/>
</dbReference>
<keyword evidence="2" id="KW-0732">Signal</keyword>
<dbReference type="AlphaFoldDB" id="A0A1L3J802"/>
<dbReference type="STRING" id="1913577.LPB144_12910"/>
<dbReference type="OrthoDB" id="1443506at2"/>
<feature type="signal peptide" evidence="2">
    <location>
        <begin position="1"/>
        <end position="24"/>
    </location>
</feature>
<dbReference type="Proteomes" id="UP000182510">
    <property type="component" value="Chromosome"/>
</dbReference>
<keyword evidence="4" id="KW-1185">Reference proteome</keyword>
<proteinExistence type="predicted"/>
<evidence type="ECO:0008006" key="5">
    <source>
        <dbReference type="Google" id="ProtNLM"/>
    </source>
</evidence>